<dbReference type="OMA" id="CKRADAN"/>
<dbReference type="AlphaFoldDB" id="A0AA38G9P8"/>
<evidence type="ECO:0000313" key="11">
    <source>
        <dbReference type="Proteomes" id="UP000824469"/>
    </source>
</evidence>
<keyword evidence="4" id="KW-0813">Transport</keyword>
<comment type="subcellular location">
    <subcellularLocation>
        <location evidence="2">Mitochondrion</location>
    </subcellularLocation>
</comment>
<keyword evidence="11" id="KW-1185">Reference proteome</keyword>
<evidence type="ECO:0000256" key="4">
    <source>
        <dbReference type="ARBA" id="ARBA00022448"/>
    </source>
</evidence>
<dbReference type="GO" id="GO:0005739">
    <property type="term" value="C:mitochondrion"/>
    <property type="evidence" value="ECO:0007669"/>
    <property type="project" value="UniProtKB-SubCell"/>
</dbReference>
<name>A0AA38G9P8_TAXCH</name>
<organism evidence="10 11">
    <name type="scientific">Taxus chinensis</name>
    <name type="common">Chinese yew</name>
    <name type="synonym">Taxus wallichiana var. chinensis</name>
    <dbReference type="NCBI Taxonomy" id="29808"/>
    <lineage>
        <taxon>Eukaryota</taxon>
        <taxon>Viridiplantae</taxon>
        <taxon>Streptophyta</taxon>
        <taxon>Embryophyta</taxon>
        <taxon>Tracheophyta</taxon>
        <taxon>Spermatophyta</taxon>
        <taxon>Pinopsida</taxon>
        <taxon>Pinidae</taxon>
        <taxon>Conifers II</taxon>
        <taxon>Cupressales</taxon>
        <taxon>Taxaceae</taxon>
        <taxon>Taxus</taxon>
    </lineage>
</organism>
<gene>
    <name evidence="10" type="ORF">KI387_021026</name>
</gene>
<evidence type="ECO:0008006" key="12">
    <source>
        <dbReference type="Google" id="ProtNLM"/>
    </source>
</evidence>
<protein>
    <recommendedName>
        <fullName evidence="12">NADH-ubiquinone oxidoreductase 19 kDa subunit</fullName>
    </recommendedName>
</protein>
<evidence type="ECO:0000256" key="7">
    <source>
        <dbReference type="ARBA" id="ARBA00022982"/>
    </source>
</evidence>
<keyword evidence="7" id="KW-0249">Electron transport</keyword>
<keyword evidence="5" id="KW-0679">Respiratory chain</keyword>
<sequence length="66" mass="7303">KVSMETESYVNDEPIPTSALLMAASKHIATRCRAQNKAFLDCKRADANPEKCLEKGKDVTKCVFSL</sequence>
<dbReference type="EMBL" id="JAHRHJ020000004">
    <property type="protein sequence ID" value="KAH9319257.1"/>
    <property type="molecule type" value="Genomic_DNA"/>
</dbReference>
<evidence type="ECO:0000256" key="9">
    <source>
        <dbReference type="ARBA" id="ARBA00023157"/>
    </source>
</evidence>
<dbReference type="GO" id="GO:0006120">
    <property type="term" value="P:mitochondrial electron transport, NADH to ubiquinone"/>
    <property type="evidence" value="ECO:0007669"/>
    <property type="project" value="InterPro"/>
</dbReference>
<evidence type="ECO:0000313" key="10">
    <source>
        <dbReference type="EMBL" id="KAH9319257.1"/>
    </source>
</evidence>
<dbReference type="Proteomes" id="UP000824469">
    <property type="component" value="Unassembled WGS sequence"/>
</dbReference>
<evidence type="ECO:0000256" key="6">
    <source>
        <dbReference type="ARBA" id="ARBA00022737"/>
    </source>
</evidence>
<comment type="function">
    <text evidence="1">Accessory subunit of the mitochondrial membrane respiratory chain NADH dehydrogenase (Complex I), that is believed not to be involved in catalysis. Complex I functions in the transfer of electrons from NADH to the respiratory chain. The immediate electron acceptor for the enzyme is believed to be ubiquinone.</text>
</comment>
<comment type="similarity">
    <text evidence="3">Belongs to the complex I NDUFA8 subunit family.</text>
</comment>
<feature type="non-terminal residue" evidence="10">
    <location>
        <position position="1"/>
    </location>
</feature>
<evidence type="ECO:0000256" key="3">
    <source>
        <dbReference type="ARBA" id="ARBA00010705"/>
    </source>
</evidence>
<dbReference type="PANTHER" id="PTHR13344:SF0">
    <property type="entry name" value="NADH DEHYDROGENASE [UBIQUINONE] 1 ALPHA SUBCOMPLEX SUBUNIT 8"/>
    <property type="match status" value="1"/>
</dbReference>
<evidence type="ECO:0000256" key="8">
    <source>
        <dbReference type="ARBA" id="ARBA00023128"/>
    </source>
</evidence>
<evidence type="ECO:0000256" key="2">
    <source>
        <dbReference type="ARBA" id="ARBA00004173"/>
    </source>
</evidence>
<dbReference type="InterPro" id="IPR016680">
    <property type="entry name" value="NDUFA8"/>
</dbReference>
<dbReference type="PROSITE" id="PS51808">
    <property type="entry name" value="CHCH"/>
    <property type="match status" value="1"/>
</dbReference>
<accession>A0AA38G9P8</accession>
<feature type="non-terminal residue" evidence="10">
    <location>
        <position position="66"/>
    </location>
</feature>
<dbReference type="PANTHER" id="PTHR13344">
    <property type="entry name" value="NADH-UBIQUINONE OXIDOREDUCTASE"/>
    <property type="match status" value="1"/>
</dbReference>
<proteinExistence type="inferred from homology"/>
<evidence type="ECO:0000256" key="5">
    <source>
        <dbReference type="ARBA" id="ARBA00022660"/>
    </source>
</evidence>
<comment type="caution">
    <text evidence="10">The sequence shown here is derived from an EMBL/GenBank/DDBJ whole genome shotgun (WGS) entry which is preliminary data.</text>
</comment>
<keyword evidence="8" id="KW-0496">Mitochondrion</keyword>
<reference evidence="10 11" key="1">
    <citation type="journal article" date="2021" name="Nat. Plants">
        <title>The Taxus genome provides insights into paclitaxel biosynthesis.</title>
        <authorList>
            <person name="Xiong X."/>
            <person name="Gou J."/>
            <person name="Liao Q."/>
            <person name="Li Y."/>
            <person name="Zhou Q."/>
            <person name="Bi G."/>
            <person name="Li C."/>
            <person name="Du R."/>
            <person name="Wang X."/>
            <person name="Sun T."/>
            <person name="Guo L."/>
            <person name="Liang H."/>
            <person name="Lu P."/>
            <person name="Wu Y."/>
            <person name="Zhang Z."/>
            <person name="Ro D.K."/>
            <person name="Shang Y."/>
            <person name="Huang S."/>
            <person name="Yan J."/>
        </authorList>
    </citation>
    <scope>NUCLEOTIDE SEQUENCE [LARGE SCALE GENOMIC DNA]</scope>
    <source>
        <strain evidence="10">Ta-2019</strain>
    </source>
</reference>
<keyword evidence="9" id="KW-1015">Disulfide bond</keyword>
<keyword evidence="6" id="KW-0677">Repeat</keyword>
<evidence type="ECO:0000256" key="1">
    <source>
        <dbReference type="ARBA" id="ARBA00003195"/>
    </source>
</evidence>